<proteinExistence type="predicted"/>
<organism evidence="1">
    <name type="scientific">Anguilla anguilla</name>
    <name type="common">European freshwater eel</name>
    <name type="synonym">Muraena anguilla</name>
    <dbReference type="NCBI Taxonomy" id="7936"/>
    <lineage>
        <taxon>Eukaryota</taxon>
        <taxon>Metazoa</taxon>
        <taxon>Chordata</taxon>
        <taxon>Craniata</taxon>
        <taxon>Vertebrata</taxon>
        <taxon>Euteleostomi</taxon>
        <taxon>Actinopterygii</taxon>
        <taxon>Neopterygii</taxon>
        <taxon>Teleostei</taxon>
        <taxon>Anguilliformes</taxon>
        <taxon>Anguillidae</taxon>
        <taxon>Anguilla</taxon>
    </lineage>
</organism>
<evidence type="ECO:0000313" key="1">
    <source>
        <dbReference type="EMBL" id="JAH14234.1"/>
    </source>
</evidence>
<reference evidence="1" key="2">
    <citation type="journal article" date="2015" name="Fish Shellfish Immunol.">
        <title>Early steps in the European eel (Anguilla anguilla)-Vibrio vulnificus interaction in the gills: Role of the RtxA13 toxin.</title>
        <authorList>
            <person name="Callol A."/>
            <person name="Pajuelo D."/>
            <person name="Ebbesson L."/>
            <person name="Teles M."/>
            <person name="MacKenzie S."/>
            <person name="Amaro C."/>
        </authorList>
    </citation>
    <scope>NUCLEOTIDE SEQUENCE</scope>
</reference>
<dbReference type="AlphaFoldDB" id="A0A0E9QBT2"/>
<reference evidence="1" key="1">
    <citation type="submission" date="2014-11" db="EMBL/GenBank/DDBJ databases">
        <authorList>
            <person name="Amaro Gonzalez C."/>
        </authorList>
    </citation>
    <scope>NUCLEOTIDE SEQUENCE</scope>
</reference>
<accession>A0A0E9QBT2</accession>
<dbReference type="EMBL" id="GBXM01094343">
    <property type="protein sequence ID" value="JAH14234.1"/>
    <property type="molecule type" value="Transcribed_RNA"/>
</dbReference>
<name>A0A0E9QBT2_ANGAN</name>
<protein>
    <submittedName>
        <fullName evidence="1">Uncharacterized protein</fullName>
    </submittedName>
</protein>
<sequence>MHVTSSSAEWEMRASVQP</sequence>